<proteinExistence type="predicted"/>
<dbReference type="AlphaFoldDB" id="A0A4S8L4V4"/>
<reference evidence="2 3" key="1">
    <citation type="journal article" date="2019" name="Nat. Ecol. Evol.">
        <title>Megaphylogeny resolves global patterns of mushroom evolution.</title>
        <authorList>
            <person name="Varga T."/>
            <person name="Krizsan K."/>
            <person name="Foldi C."/>
            <person name="Dima B."/>
            <person name="Sanchez-Garcia M."/>
            <person name="Sanchez-Ramirez S."/>
            <person name="Szollosi G.J."/>
            <person name="Szarkandi J.G."/>
            <person name="Papp V."/>
            <person name="Albert L."/>
            <person name="Andreopoulos W."/>
            <person name="Angelini C."/>
            <person name="Antonin V."/>
            <person name="Barry K.W."/>
            <person name="Bougher N.L."/>
            <person name="Buchanan P."/>
            <person name="Buyck B."/>
            <person name="Bense V."/>
            <person name="Catcheside P."/>
            <person name="Chovatia M."/>
            <person name="Cooper J."/>
            <person name="Damon W."/>
            <person name="Desjardin D."/>
            <person name="Finy P."/>
            <person name="Geml J."/>
            <person name="Haridas S."/>
            <person name="Hughes K."/>
            <person name="Justo A."/>
            <person name="Karasinski D."/>
            <person name="Kautmanova I."/>
            <person name="Kiss B."/>
            <person name="Kocsube S."/>
            <person name="Kotiranta H."/>
            <person name="LaButti K.M."/>
            <person name="Lechner B.E."/>
            <person name="Liimatainen K."/>
            <person name="Lipzen A."/>
            <person name="Lukacs Z."/>
            <person name="Mihaltcheva S."/>
            <person name="Morgado L.N."/>
            <person name="Niskanen T."/>
            <person name="Noordeloos M.E."/>
            <person name="Ohm R.A."/>
            <person name="Ortiz-Santana B."/>
            <person name="Ovrebo C."/>
            <person name="Racz N."/>
            <person name="Riley R."/>
            <person name="Savchenko A."/>
            <person name="Shiryaev A."/>
            <person name="Soop K."/>
            <person name="Spirin V."/>
            <person name="Szebenyi C."/>
            <person name="Tomsovsky M."/>
            <person name="Tulloss R.E."/>
            <person name="Uehling J."/>
            <person name="Grigoriev I.V."/>
            <person name="Vagvolgyi C."/>
            <person name="Papp T."/>
            <person name="Martin F.M."/>
            <person name="Miettinen O."/>
            <person name="Hibbett D.S."/>
            <person name="Nagy L.G."/>
        </authorList>
    </citation>
    <scope>NUCLEOTIDE SEQUENCE [LARGE SCALE GENOMIC DNA]</scope>
    <source>
        <strain evidence="2 3">CBS 962.96</strain>
    </source>
</reference>
<keyword evidence="1" id="KW-0812">Transmembrane</keyword>
<evidence type="ECO:0000313" key="2">
    <source>
        <dbReference type="EMBL" id="THU83614.1"/>
    </source>
</evidence>
<protein>
    <submittedName>
        <fullName evidence="2">Uncharacterized protein</fullName>
    </submittedName>
</protein>
<dbReference type="EMBL" id="ML179652">
    <property type="protein sequence ID" value="THU83614.1"/>
    <property type="molecule type" value="Genomic_DNA"/>
</dbReference>
<keyword evidence="1" id="KW-0472">Membrane</keyword>
<evidence type="ECO:0000256" key="1">
    <source>
        <dbReference type="SAM" id="Phobius"/>
    </source>
</evidence>
<dbReference type="Proteomes" id="UP000297245">
    <property type="component" value="Unassembled WGS sequence"/>
</dbReference>
<keyword evidence="3" id="KW-1185">Reference proteome</keyword>
<dbReference type="OrthoDB" id="3057838at2759"/>
<keyword evidence="1" id="KW-1133">Transmembrane helix</keyword>
<organism evidence="2 3">
    <name type="scientific">Dendrothele bispora (strain CBS 962.96)</name>
    <dbReference type="NCBI Taxonomy" id="1314807"/>
    <lineage>
        <taxon>Eukaryota</taxon>
        <taxon>Fungi</taxon>
        <taxon>Dikarya</taxon>
        <taxon>Basidiomycota</taxon>
        <taxon>Agaricomycotina</taxon>
        <taxon>Agaricomycetes</taxon>
        <taxon>Agaricomycetidae</taxon>
        <taxon>Agaricales</taxon>
        <taxon>Agaricales incertae sedis</taxon>
        <taxon>Dendrothele</taxon>
    </lineage>
</organism>
<accession>A0A4S8L4V4</accession>
<sequence>MSSEIDEALAPFLKPSNAVTRPISTTAVTIFDIELIGVYTILFGKCIHLLCWRYNQNNRNLYLVWTTALFVLITAEVIFGQVGLTRQASLEFSAAKAGDYGELLHYLQGDHSKTVQQ</sequence>
<name>A0A4S8L4V4_DENBC</name>
<feature type="transmembrane region" description="Helical" evidence="1">
    <location>
        <begin position="62"/>
        <end position="84"/>
    </location>
</feature>
<evidence type="ECO:0000313" key="3">
    <source>
        <dbReference type="Proteomes" id="UP000297245"/>
    </source>
</evidence>
<gene>
    <name evidence="2" type="ORF">K435DRAFT_689248</name>
</gene>